<dbReference type="InterPro" id="IPR013486">
    <property type="entry name" value="SpoIID/LytB"/>
</dbReference>
<keyword evidence="5" id="KW-1185">Reference proteome</keyword>
<gene>
    <name evidence="4" type="ORF">SAMN05216179_0596</name>
</gene>
<reference evidence="4 5" key="1">
    <citation type="submission" date="2016-11" db="EMBL/GenBank/DDBJ databases">
        <authorList>
            <person name="Jaros S."/>
            <person name="Januszkiewicz K."/>
            <person name="Wedrychowicz H."/>
        </authorList>
    </citation>
    <scope>NUCLEOTIDE SEQUENCE [LARGE SCALE GENOMIC DNA]</scope>
    <source>
        <strain evidence="4 5">CGMCC 1.10681</strain>
    </source>
</reference>
<dbReference type="NCBIfam" id="TIGR02669">
    <property type="entry name" value="SpoIID_LytB"/>
    <property type="match status" value="1"/>
</dbReference>
<dbReference type="Pfam" id="PF08486">
    <property type="entry name" value="SpoIID"/>
    <property type="match status" value="1"/>
</dbReference>
<evidence type="ECO:0000256" key="1">
    <source>
        <dbReference type="SAM" id="SignalP"/>
    </source>
</evidence>
<feature type="domain" description="Two component regulator three Y" evidence="2">
    <location>
        <begin position="785"/>
        <end position="847"/>
    </location>
</feature>
<organism evidence="4 5">
    <name type="scientific">Gracilibacillus kekensis</name>
    <dbReference type="NCBI Taxonomy" id="1027249"/>
    <lineage>
        <taxon>Bacteria</taxon>
        <taxon>Bacillati</taxon>
        <taxon>Bacillota</taxon>
        <taxon>Bacilli</taxon>
        <taxon>Bacillales</taxon>
        <taxon>Bacillaceae</taxon>
        <taxon>Gracilibacillus</taxon>
    </lineage>
</organism>
<feature type="chain" id="PRO_5012500604" evidence="1">
    <location>
        <begin position="30"/>
        <end position="1043"/>
    </location>
</feature>
<name>A0A1M7K6U2_9BACI</name>
<dbReference type="GO" id="GO:0030435">
    <property type="term" value="P:sporulation resulting in formation of a cellular spore"/>
    <property type="evidence" value="ECO:0007669"/>
    <property type="project" value="InterPro"/>
</dbReference>
<feature type="signal peptide" evidence="1">
    <location>
        <begin position="1"/>
        <end position="29"/>
    </location>
</feature>
<feature type="domain" description="Sporulation stage II protein D amidase enhancer LytB N-terminal" evidence="3">
    <location>
        <begin position="137"/>
        <end position="220"/>
    </location>
</feature>
<protein>
    <submittedName>
        <fullName evidence="4">SpoIID/LytB domain protein</fullName>
    </submittedName>
</protein>
<dbReference type="InterPro" id="IPR011123">
    <property type="entry name" value="Y_Y_Y"/>
</dbReference>
<sequence length="1043" mass="119724">MNKVLKLLFMCIIGVVALSISSTNNTVHASGPGLISVKLVNYVNNQTEINFEVNGNYYIYNSNIDLKNGGSYTINKSGEKLILKEGSNVLGTFTEELTFRPERYNPYHYLTIFESVRYGQTLSYLGEMTFKAEGNYIRPYNKLFVEDYLKGVVGYEMYPSWNIDALKSQALAARTVAYSHIDSTSSILDSQANQVYAGIPQGSIYNTAIKAVGQTRGEVLLDANNRTISAVYSASNGGRILSNENYWGTENSWHPNLTNKEDIYDRFSQNPYNDWSFPISKVQISFAGKSLGTPEQWWDEIRESDYSFMRNLKAKLYGTVIDKKYEMKIIDIKALNFDKIDLNPDKEYMGTIKIQYILKNLDNNSYRMTSKGRVYLFETEVKYPLTAFRSMIGTSKMKSINIKQLSLQDGKYIFNGGGFGHGVGMSQWGAQNMAQNYNKNYREILKHYYNDISIKYTSKIPTKISITDIKTDKPSPQNSYSNIQFTANTSGGYQPEYKYWVLYNDEWHLLKDYSDSNSVSWKPQKPGEYTINVHVKDKYSSSQYDDYLTMNYTINSTRDPIISDFSSNIQSPVGTDTNIELKTNASGENALQYKYWAENLKTGKWELIRNYSNDPKVVWTPSKAGKYRLVVHVKDVESHKSFDVYKTINFEVKENINIDFNSYTADKPSPQSVNERIILNAKATSTNPVEYKFWQENVDTGEWILLQNYSSDTNIGWEPNEVGNYKLVVHVREQGSTRPYQAYKVLNYVIEKPKPSITLFETDKTSPQLVNEAIKVTSNATFKNPVEYKFWAENLDSGEWTLLQNYSSETSIQWNPSVAGNYQLVVHVREQGSTKPYEAYRTMHYVIDKLEPITTTIEVDRKSPQPVNERIIVNAKATSENPVEYKFWQENLDTGEWTLLQNYSSDTNIGWKPSVAGNYQLVVHVREQGSTKPYEAYQTFNYVIVKPNISITSLEADKLSPQPVNERIIVNAKATSENPVEYKFWQENLDTGEWTLIQNYSTDTNIGWEPSVAGNYKLVVHVREQGSQQPYQKYSFIKYHITE</sequence>
<keyword evidence="1" id="KW-0732">Signal</keyword>
<dbReference type="InterPro" id="IPR013693">
    <property type="entry name" value="SpoIID/LytB_N"/>
</dbReference>
<feature type="domain" description="Two component regulator three Y" evidence="2">
    <location>
        <begin position="584"/>
        <end position="653"/>
    </location>
</feature>
<proteinExistence type="predicted"/>
<dbReference type="STRING" id="1027249.SAMN05216179_0596"/>
<accession>A0A1M7K6U2</accession>
<evidence type="ECO:0000313" key="5">
    <source>
        <dbReference type="Proteomes" id="UP000184184"/>
    </source>
</evidence>
<feature type="domain" description="Two component regulator three Y" evidence="2">
    <location>
        <begin position="490"/>
        <end position="554"/>
    </location>
</feature>
<evidence type="ECO:0000313" key="4">
    <source>
        <dbReference type="EMBL" id="SHM60901.1"/>
    </source>
</evidence>
<evidence type="ECO:0000259" key="3">
    <source>
        <dbReference type="Pfam" id="PF08486"/>
    </source>
</evidence>
<evidence type="ECO:0000259" key="2">
    <source>
        <dbReference type="Pfam" id="PF07495"/>
    </source>
</evidence>
<dbReference type="AlphaFoldDB" id="A0A1M7K6U2"/>
<feature type="domain" description="Two component regulator three Y" evidence="2">
    <location>
        <begin position="881"/>
        <end position="944"/>
    </location>
</feature>
<dbReference type="Proteomes" id="UP000184184">
    <property type="component" value="Unassembled WGS sequence"/>
</dbReference>
<dbReference type="EMBL" id="FRCZ01000001">
    <property type="protein sequence ID" value="SHM60901.1"/>
    <property type="molecule type" value="Genomic_DNA"/>
</dbReference>
<dbReference type="OrthoDB" id="9794671at2"/>
<dbReference type="Pfam" id="PF07495">
    <property type="entry name" value="Y_Y_Y"/>
    <property type="match status" value="4"/>
</dbReference>